<comment type="caution">
    <text evidence="3">The sequence shown here is derived from an EMBL/GenBank/DDBJ whole genome shotgun (WGS) entry which is preliminary data.</text>
</comment>
<keyword evidence="4" id="KW-1185">Reference proteome</keyword>
<feature type="coiled-coil region" evidence="1">
    <location>
        <begin position="503"/>
        <end position="537"/>
    </location>
</feature>
<reference evidence="3 4" key="1">
    <citation type="submission" date="2023-03" db="EMBL/GenBank/DDBJ databases">
        <title>Genome sequence of Lichtheimia ornata CBS 291.66.</title>
        <authorList>
            <person name="Mohabir J.T."/>
            <person name="Shea T.P."/>
            <person name="Kurbessoian T."/>
            <person name="Berby B."/>
            <person name="Fontaine J."/>
            <person name="Livny J."/>
            <person name="Gnirke A."/>
            <person name="Stajich J.E."/>
            <person name="Cuomo C.A."/>
        </authorList>
    </citation>
    <scope>NUCLEOTIDE SEQUENCE [LARGE SCALE GENOMIC DNA]</scope>
    <source>
        <strain evidence="3">CBS 291.66</strain>
    </source>
</reference>
<accession>A0AAD7V7J9</accession>
<feature type="coiled-coil region" evidence="1">
    <location>
        <begin position="564"/>
        <end position="598"/>
    </location>
</feature>
<dbReference type="Proteomes" id="UP001234581">
    <property type="component" value="Unassembled WGS sequence"/>
</dbReference>
<feature type="compositionally biased region" description="Low complexity" evidence="2">
    <location>
        <begin position="1"/>
        <end position="14"/>
    </location>
</feature>
<name>A0AAD7V7J9_9FUNG</name>
<dbReference type="AlphaFoldDB" id="A0AAD7V7J9"/>
<evidence type="ECO:0000313" key="4">
    <source>
        <dbReference type="Proteomes" id="UP001234581"/>
    </source>
</evidence>
<sequence length="666" mass="77575">MYMSNTSSTTSSSHGDGGSHSILNPSMLSASLADELYEEHQQQQQQHRRTKHQQQQPTFSTFINQPSPRSMASSIASALPFINSRLGEDDPDNGPAFAFPKKEGSPLTMSASLTAARSMDSSSVSSSSHRQQQRHRKRTTTSPAMSHLSAETTWKRIQADKEREMDVLQRYYNKRANVHKQLGQLRQGIDDIKKQLKQALANEDYREAETMQHQLETMTTKWWDLFSTVHEQLDQQIYDGWQRLATLVTRETNAATKLADASQLLREEREQQQLQLQIQHERIYNDQLQAIHEEREEIEKEQSEIAFEVEMWEQSHAEYKSRVDEIVHKEKRQKEQLMAKVQDTQNEIDELMSRLADLQQQQDEYRDEIQRLDKRMEEATREYLPEKDALEKDRLNVEERRRILEQKTNDIDRRDEELHRYMEQQTREQERGTKELESLVDQITKVGEQASQGEEHASQLVKVLDTLIKARDMQVVEKKRKMTEARQRVVHQLQSVDSTRRQAYAARCHMEQQEEQLERLEAQLKSLQRHKQVAVETGQLGKAARAANQIKLAEDNWREAQSILNEKQQAAKDVMARLVEQEKEADALESTCAQIESELGCEIVAALENFKEELSDQRTNTLLERLVDLECDTLNLEIETMRKIQNFKQDINLLQIDDDHPSPPQV</sequence>
<dbReference type="GeneID" id="83210544"/>
<proteinExistence type="predicted"/>
<dbReference type="EMBL" id="JARTCD010000010">
    <property type="protein sequence ID" value="KAJ8660909.1"/>
    <property type="molecule type" value="Genomic_DNA"/>
</dbReference>
<feature type="compositionally biased region" description="Low complexity" evidence="2">
    <location>
        <begin position="117"/>
        <end position="130"/>
    </location>
</feature>
<keyword evidence="1" id="KW-0175">Coiled coil</keyword>
<feature type="region of interest" description="Disordered" evidence="2">
    <location>
        <begin position="1"/>
        <end position="149"/>
    </location>
</feature>
<dbReference type="RefSeq" id="XP_058345822.1">
    <property type="nucleotide sequence ID" value="XM_058483203.1"/>
</dbReference>
<protein>
    <submittedName>
        <fullName evidence="3">Uncharacterized protein</fullName>
    </submittedName>
</protein>
<evidence type="ECO:0000256" key="2">
    <source>
        <dbReference type="SAM" id="MobiDB-lite"/>
    </source>
</evidence>
<evidence type="ECO:0000256" key="1">
    <source>
        <dbReference type="SAM" id="Coils"/>
    </source>
</evidence>
<gene>
    <name evidence="3" type="ORF">O0I10_003131</name>
</gene>
<organism evidence="3 4">
    <name type="scientific">Lichtheimia ornata</name>
    <dbReference type="NCBI Taxonomy" id="688661"/>
    <lineage>
        <taxon>Eukaryota</taxon>
        <taxon>Fungi</taxon>
        <taxon>Fungi incertae sedis</taxon>
        <taxon>Mucoromycota</taxon>
        <taxon>Mucoromycotina</taxon>
        <taxon>Mucoromycetes</taxon>
        <taxon>Mucorales</taxon>
        <taxon>Lichtheimiaceae</taxon>
        <taxon>Lichtheimia</taxon>
    </lineage>
</organism>
<feature type="compositionally biased region" description="Polar residues" evidence="2">
    <location>
        <begin position="57"/>
        <end position="76"/>
    </location>
</feature>
<evidence type="ECO:0000313" key="3">
    <source>
        <dbReference type="EMBL" id="KAJ8660909.1"/>
    </source>
</evidence>
<feature type="coiled-coil region" evidence="1">
    <location>
        <begin position="281"/>
        <end position="442"/>
    </location>
</feature>